<dbReference type="Proteomes" id="UP000671862">
    <property type="component" value="Chromosome"/>
</dbReference>
<evidence type="ECO:0000313" key="2">
    <source>
        <dbReference type="Proteomes" id="UP000671862"/>
    </source>
</evidence>
<organism evidence="1 2">
    <name type="scientific">Thermosipho ferrireducens</name>
    <dbReference type="NCBI Taxonomy" id="2571116"/>
    <lineage>
        <taxon>Bacteria</taxon>
        <taxon>Thermotogati</taxon>
        <taxon>Thermotogota</taxon>
        <taxon>Thermotogae</taxon>
        <taxon>Thermotogales</taxon>
        <taxon>Fervidobacteriaceae</taxon>
        <taxon>Thermosipho</taxon>
    </lineage>
</organism>
<protein>
    <submittedName>
        <fullName evidence="1">Uncharacterized protein</fullName>
    </submittedName>
</protein>
<evidence type="ECO:0000313" key="1">
    <source>
        <dbReference type="EMBL" id="QTA38532.1"/>
    </source>
</evidence>
<accession>A0ABX7S7F1</accession>
<reference evidence="1 2" key="1">
    <citation type="submission" date="2021-03" db="EMBL/GenBank/DDBJ databases">
        <title>Thermosipho ferrireducens sp.nov., an anaerobic thermophilic iron-reducing bacterium isolated from a deep-sea hydrothermal sulfide deposits.</title>
        <authorList>
            <person name="Zeng X."/>
            <person name="Chen Y."/>
            <person name="Shao Z."/>
        </authorList>
    </citation>
    <scope>NUCLEOTIDE SEQUENCE [LARGE SCALE GENOMIC DNA]</scope>
    <source>
        <strain evidence="1 2">JL129W03</strain>
    </source>
</reference>
<gene>
    <name evidence="1" type="ORF">JYK00_03165</name>
</gene>
<proteinExistence type="predicted"/>
<sequence length="86" mass="10576">MNYKWDGCSGEETIIRKMLLGDIDEIRILLRDIGKKKLKEIFLRNNHRFYKENKTFWQLILEVTDEEFKRKAKENFRNTSILRHFI</sequence>
<dbReference type="RefSeq" id="WP_207567249.1">
    <property type="nucleotide sequence ID" value="NZ_CP071446.1"/>
</dbReference>
<name>A0ABX7S7F1_9BACT</name>
<dbReference type="EMBL" id="CP071446">
    <property type="protein sequence ID" value="QTA38532.1"/>
    <property type="molecule type" value="Genomic_DNA"/>
</dbReference>
<keyword evidence="2" id="KW-1185">Reference proteome</keyword>